<dbReference type="InterPro" id="IPR000748">
    <property type="entry name" value="PsdUridine_synth_RsuA/RluB/E/F"/>
</dbReference>
<dbReference type="PANTHER" id="PTHR47683:SF4">
    <property type="entry name" value="PSEUDOURIDINE SYNTHASE"/>
    <property type="match status" value="1"/>
</dbReference>
<feature type="domain" description="RNA-binding S4" evidence="6">
    <location>
        <begin position="1"/>
        <end position="64"/>
    </location>
</feature>
<dbReference type="PANTHER" id="PTHR47683">
    <property type="entry name" value="PSEUDOURIDINE SYNTHASE FAMILY PROTEIN-RELATED"/>
    <property type="match status" value="1"/>
</dbReference>
<dbReference type="CDD" id="cd00165">
    <property type="entry name" value="S4"/>
    <property type="match status" value="1"/>
</dbReference>
<dbReference type="InterPro" id="IPR020103">
    <property type="entry name" value="PsdUridine_synth_cat_dom_sf"/>
</dbReference>
<dbReference type="EMBL" id="JAWJZB010000010">
    <property type="protein sequence ID" value="MDV5088920.1"/>
    <property type="molecule type" value="Genomic_DNA"/>
</dbReference>
<dbReference type="SUPFAM" id="SSF55120">
    <property type="entry name" value="Pseudouridine synthase"/>
    <property type="match status" value="1"/>
</dbReference>
<proteinExistence type="inferred from homology"/>
<comment type="caution">
    <text evidence="7">The sequence shown here is derived from an EMBL/GenBank/DDBJ whole genome shotgun (WGS) entry which is preliminary data.</text>
</comment>
<evidence type="ECO:0000256" key="2">
    <source>
        <dbReference type="ARBA" id="ARBA00022884"/>
    </source>
</evidence>
<evidence type="ECO:0000256" key="5">
    <source>
        <dbReference type="RuleBase" id="RU003887"/>
    </source>
</evidence>
<name>A0ABU3ZAH0_9FIRM</name>
<dbReference type="InterPro" id="IPR006145">
    <property type="entry name" value="PsdUridine_synth_RsuA/RluA"/>
</dbReference>
<dbReference type="NCBIfam" id="TIGR00093">
    <property type="entry name" value="pseudouridine synthase"/>
    <property type="match status" value="1"/>
</dbReference>
<dbReference type="InterPro" id="IPR018496">
    <property type="entry name" value="PsdUridine_synth_RsuA/RluB_CS"/>
</dbReference>
<comment type="similarity">
    <text evidence="1 5">Belongs to the pseudouridine synthase RsuA family.</text>
</comment>
<dbReference type="CDD" id="cd02553">
    <property type="entry name" value="PseudoU_synth_RsuA"/>
    <property type="match status" value="1"/>
</dbReference>
<dbReference type="Proteomes" id="UP001272515">
    <property type="component" value="Unassembled WGS sequence"/>
</dbReference>
<dbReference type="GO" id="GO:0016853">
    <property type="term" value="F:isomerase activity"/>
    <property type="evidence" value="ECO:0007669"/>
    <property type="project" value="UniProtKB-KW"/>
</dbReference>
<dbReference type="PROSITE" id="PS50889">
    <property type="entry name" value="S4"/>
    <property type="match status" value="1"/>
</dbReference>
<accession>A0ABU3ZAH0</accession>
<keyword evidence="3 5" id="KW-0413">Isomerase</keyword>
<dbReference type="Gene3D" id="3.10.290.10">
    <property type="entry name" value="RNA-binding S4 domain"/>
    <property type="match status" value="1"/>
</dbReference>
<dbReference type="InterPro" id="IPR042092">
    <property type="entry name" value="PsdUridine_s_RsuA/RluB/E/F_cat"/>
</dbReference>
<dbReference type="Pfam" id="PF01479">
    <property type="entry name" value="S4"/>
    <property type="match status" value="1"/>
</dbReference>
<dbReference type="InterPro" id="IPR020094">
    <property type="entry name" value="TruA/RsuA/RluB/E/F_N"/>
</dbReference>
<evidence type="ECO:0000256" key="4">
    <source>
        <dbReference type="PROSITE-ProRule" id="PRU00182"/>
    </source>
</evidence>
<keyword evidence="8" id="KW-1185">Reference proteome</keyword>
<dbReference type="InterPro" id="IPR036986">
    <property type="entry name" value="S4_RNA-bd_sf"/>
</dbReference>
<dbReference type="InterPro" id="IPR050343">
    <property type="entry name" value="RsuA_PseudoU_synthase"/>
</dbReference>
<dbReference type="EC" id="5.4.99.-" evidence="5"/>
<dbReference type="SUPFAM" id="SSF55174">
    <property type="entry name" value="Alpha-L RNA-binding motif"/>
    <property type="match status" value="1"/>
</dbReference>
<gene>
    <name evidence="7" type="ORF">RVY80_08795</name>
</gene>
<dbReference type="InterPro" id="IPR002942">
    <property type="entry name" value="S4_RNA-bd"/>
</dbReference>
<dbReference type="Gene3D" id="3.30.70.1560">
    <property type="entry name" value="Alpha-L RNA-binding motif"/>
    <property type="match status" value="1"/>
</dbReference>
<evidence type="ECO:0000259" key="6">
    <source>
        <dbReference type="SMART" id="SM00363"/>
    </source>
</evidence>
<dbReference type="Pfam" id="PF00849">
    <property type="entry name" value="PseudoU_synth_2"/>
    <property type="match status" value="1"/>
</dbReference>
<evidence type="ECO:0000256" key="3">
    <source>
        <dbReference type="ARBA" id="ARBA00023235"/>
    </source>
</evidence>
<reference evidence="7 8" key="1">
    <citation type="submission" date="2023-10" db="EMBL/GenBank/DDBJ databases">
        <title>Veillonella sp. nov., isolated from a pig farm feces dump.</title>
        <authorList>
            <person name="Chang Y.-H."/>
        </authorList>
    </citation>
    <scope>NUCLEOTIDE SEQUENCE [LARGE SCALE GENOMIC DNA]</scope>
    <source>
        <strain evidence="7 8">YH-vei2233</strain>
    </source>
</reference>
<dbReference type="PROSITE" id="PS01149">
    <property type="entry name" value="PSI_RSU"/>
    <property type="match status" value="1"/>
</dbReference>
<evidence type="ECO:0000313" key="7">
    <source>
        <dbReference type="EMBL" id="MDV5088920.1"/>
    </source>
</evidence>
<evidence type="ECO:0000313" key="8">
    <source>
        <dbReference type="Proteomes" id="UP001272515"/>
    </source>
</evidence>
<dbReference type="SMART" id="SM00363">
    <property type="entry name" value="S4"/>
    <property type="match status" value="1"/>
</dbReference>
<protein>
    <recommendedName>
        <fullName evidence="5">Pseudouridine synthase</fullName>
        <ecNumber evidence="5">5.4.99.-</ecNumber>
    </recommendedName>
</protein>
<sequence length="231" mass="26214">MRIDKFLANRAYGSRKEVHDLLKKRFVTVNGEIITKKDFSINLDTDSIKVNGFEVPKQEIFYIKFHKPAGLITAVDDVSHRTVMDVLPPEYKKMGVFPVGRLDKDTEGLLLLTNDGVWAHKVINGRKHVPKVYYLEFNGELSEDGLRRIREGILLGDGTQCKPAEIFLINDSSARITIEEGKYHQVKRMIGAAGGTVTYLKRESIGDITLDDIKETTQYIDLSENEVNLFI</sequence>
<keyword evidence="2 4" id="KW-0694">RNA-binding</keyword>
<dbReference type="RefSeq" id="WP_295189811.1">
    <property type="nucleotide sequence ID" value="NZ_JAWJZA010000021.1"/>
</dbReference>
<organism evidence="7 8">
    <name type="scientific">Veillonella absiana</name>
    <dbReference type="NCBI Taxonomy" id="3079305"/>
    <lineage>
        <taxon>Bacteria</taxon>
        <taxon>Bacillati</taxon>
        <taxon>Bacillota</taxon>
        <taxon>Negativicutes</taxon>
        <taxon>Veillonellales</taxon>
        <taxon>Veillonellaceae</taxon>
        <taxon>Veillonella</taxon>
    </lineage>
</organism>
<evidence type="ECO:0000256" key="1">
    <source>
        <dbReference type="ARBA" id="ARBA00008348"/>
    </source>
</evidence>
<dbReference type="Gene3D" id="3.30.70.580">
    <property type="entry name" value="Pseudouridine synthase I, catalytic domain, N-terminal subdomain"/>
    <property type="match status" value="1"/>
</dbReference>